<keyword evidence="1" id="KW-1133">Transmembrane helix</keyword>
<keyword evidence="3" id="KW-1185">Reference proteome</keyword>
<keyword evidence="1" id="KW-0812">Transmembrane</keyword>
<comment type="caution">
    <text evidence="2">The sequence shown here is derived from an EMBL/GenBank/DDBJ whole genome shotgun (WGS) entry which is preliminary data.</text>
</comment>
<evidence type="ECO:0000256" key="1">
    <source>
        <dbReference type="SAM" id="Phobius"/>
    </source>
</evidence>
<dbReference type="RefSeq" id="WP_020583251.1">
    <property type="nucleotide sequence ID" value="NZ_JOJP01000001.1"/>
</dbReference>
<sequence>MADSVCTSALPVPVYQGEYTQAYLADQNQKTQDLVKIREDRQKNPGWNTLKEVIWAPLWSCFQLGQAIGSFLGHLVVALPAALIGGVFGLCIYAPFMKAVDVISGRENTKSFFEYVITPANLLSNIAYNRVTDFLSRWILGHAVLITIVEPLLYIGGAFGLAVVASPFIYRDMVHNGSKNVEAFDRFLSTDLKLCTDHYGWQKFDDLAAGKLRTSQAHVVGATKHLPSLPSAAPAA</sequence>
<proteinExistence type="predicted"/>
<gene>
    <name evidence="2" type="ORF">GV64_13220</name>
</gene>
<feature type="transmembrane region" description="Helical" evidence="1">
    <location>
        <begin position="139"/>
        <end position="170"/>
    </location>
</feature>
<evidence type="ECO:0000313" key="3">
    <source>
        <dbReference type="Proteomes" id="UP000027997"/>
    </source>
</evidence>
<organism evidence="2 3">
    <name type="scientific">Endozoicomonas elysicola</name>
    <dbReference type="NCBI Taxonomy" id="305900"/>
    <lineage>
        <taxon>Bacteria</taxon>
        <taxon>Pseudomonadati</taxon>
        <taxon>Pseudomonadota</taxon>
        <taxon>Gammaproteobacteria</taxon>
        <taxon>Oceanospirillales</taxon>
        <taxon>Endozoicomonadaceae</taxon>
        <taxon>Endozoicomonas</taxon>
    </lineage>
</organism>
<dbReference type="Proteomes" id="UP000027997">
    <property type="component" value="Unassembled WGS sequence"/>
</dbReference>
<keyword evidence="1" id="KW-0472">Membrane</keyword>
<protein>
    <submittedName>
        <fullName evidence="2">Uncharacterized protein</fullName>
    </submittedName>
</protein>
<reference evidence="2 3" key="1">
    <citation type="submission" date="2014-06" db="EMBL/GenBank/DDBJ databases">
        <title>Whole Genome Sequences of Three Symbiotic Endozoicomonas Bacteria.</title>
        <authorList>
            <person name="Neave M.J."/>
            <person name="Apprill A."/>
            <person name="Voolstra C.R."/>
        </authorList>
    </citation>
    <scope>NUCLEOTIDE SEQUENCE [LARGE SCALE GENOMIC DNA]</scope>
    <source>
        <strain evidence="2 3">DSM 22380</strain>
    </source>
</reference>
<dbReference type="AlphaFoldDB" id="A0A081KBP5"/>
<name>A0A081KBP5_9GAMM</name>
<feature type="transmembrane region" description="Helical" evidence="1">
    <location>
        <begin position="71"/>
        <end position="96"/>
    </location>
</feature>
<accession>A0A081KBP5</accession>
<dbReference type="EMBL" id="JOJP01000001">
    <property type="protein sequence ID" value="KEI71571.1"/>
    <property type="molecule type" value="Genomic_DNA"/>
</dbReference>
<evidence type="ECO:0000313" key="2">
    <source>
        <dbReference type="EMBL" id="KEI71571.1"/>
    </source>
</evidence>